<reference evidence="1" key="1">
    <citation type="submission" date="2019-08" db="EMBL/GenBank/DDBJ databases">
        <authorList>
            <person name="Kucharzyk K."/>
            <person name="Murdoch R.W."/>
            <person name="Higgins S."/>
            <person name="Loffler F."/>
        </authorList>
    </citation>
    <scope>NUCLEOTIDE SEQUENCE</scope>
</reference>
<dbReference type="AlphaFoldDB" id="A0A645B178"/>
<dbReference type="InterPro" id="IPR027417">
    <property type="entry name" value="P-loop_NTPase"/>
</dbReference>
<accession>A0A645B178</accession>
<name>A0A645B178_9ZZZZ</name>
<dbReference type="Pfam" id="PF13479">
    <property type="entry name" value="AAA_24"/>
    <property type="match status" value="1"/>
</dbReference>
<comment type="caution">
    <text evidence="1">The sequence shown here is derived from an EMBL/GenBank/DDBJ whole genome shotgun (WGS) entry which is preliminary data.</text>
</comment>
<dbReference type="EMBL" id="VSSQ01015999">
    <property type="protein sequence ID" value="MPM56913.1"/>
    <property type="molecule type" value="Genomic_DNA"/>
</dbReference>
<organism evidence="1">
    <name type="scientific">bioreactor metagenome</name>
    <dbReference type="NCBI Taxonomy" id="1076179"/>
    <lineage>
        <taxon>unclassified sequences</taxon>
        <taxon>metagenomes</taxon>
        <taxon>ecological metagenomes</taxon>
    </lineage>
</organism>
<dbReference type="SUPFAM" id="SSF52540">
    <property type="entry name" value="P-loop containing nucleoside triphosphate hydrolases"/>
    <property type="match status" value="1"/>
</dbReference>
<proteinExistence type="predicted"/>
<evidence type="ECO:0000313" key="1">
    <source>
        <dbReference type="EMBL" id="MPM56913.1"/>
    </source>
</evidence>
<sequence length="257" mass="28890">MGMLENIQSGREKRPPRIMIYGSEGIGKSTLAASAPNPIFIQTEDGLGEINCHKFPLAKSIAEVLAELTAIRDEPHEYRTVVIDSADWLERLIFDEVCREFGVRNIEKADGGYGRGYTHALTHWRKVIAVLQEIRDRRDMIAVLVAHAKVERFEDPENAAYDRYTPRLHKHAAALISEWADAVFFANKKFRIQKENAGFSGERAIAAPIGAEGGERMIRTVGSPACIAKNRYGLPAELPLSWQAFVEAYRKVEDDHE</sequence>
<protein>
    <submittedName>
        <fullName evidence="1">Uncharacterized protein</fullName>
    </submittedName>
</protein>
<gene>
    <name evidence="1" type="ORF">SDC9_103730</name>
</gene>